<dbReference type="Pfam" id="PF00348">
    <property type="entry name" value="polyprenyl_synt"/>
    <property type="match status" value="1"/>
</dbReference>
<keyword evidence="5" id="KW-0460">Magnesium</keyword>
<comment type="cofactor">
    <cofactor evidence="1">
        <name>Mg(2+)</name>
        <dbReference type="ChEBI" id="CHEBI:18420"/>
    </cofactor>
</comment>
<evidence type="ECO:0000256" key="1">
    <source>
        <dbReference type="ARBA" id="ARBA00001946"/>
    </source>
</evidence>
<keyword evidence="3 7" id="KW-0808">Transferase</keyword>
<keyword evidence="9" id="KW-1185">Reference proteome</keyword>
<reference evidence="8 9" key="1">
    <citation type="submission" date="2022-04" db="EMBL/GenBank/DDBJ databases">
        <title>Rhizobium coralii sp. nov., isolated from coral Turbinaria peltata.</title>
        <authorList>
            <person name="Sun H."/>
        </authorList>
    </citation>
    <scope>NUCLEOTIDE SEQUENCE [LARGE SCALE GENOMIC DNA]</scope>
    <source>
        <strain evidence="8 9">NTR19</strain>
    </source>
</reference>
<dbReference type="PANTHER" id="PTHR43281">
    <property type="entry name" value="FARNESYL DIPHOSPHATE SYNTHASE"/>
    <property type="match status" value="1"/>
</dbReference>
<evidence type="ECO:0000313" key="9">
    <source>
        <dbReference type="Proteomes" id="UP001202827"/>
    </source>
</evidence>
<keyword evidence="4" id="KW-0479">Metal-binding</keyword>
<sequence>MSHALMGGGKRFRPLFFISMIRDPSKQDAAIDIGCGIEMVHTASLILDDLPCMDNADLRRQQVTTHKAFGEATAILAAISLLMRGINIISTVEGVEPQLRARLVEIISSAIGYEGLAGGQELDLNGGFGQDNIADVEQKNWLKTGALFGATAEMAGLLDNKPEEQRIALKAFAGHIGSAFQTMDDYLDTTGAASVLGKDTGKDVGKSTMASRLGPAEARSAYLEHLRLAYGLLPHCGIREEEADVMLKSVFQIMPIEAASA</sequence>
<evidence type="ECO:0000256" key="5">
    <source>
        <dbReference type="ARBA" id="ARBA00022842"/>
    </source>
</evidence>
<evidence type="ECO:0000256" key="6">
    <source>
        <dbReference type="ARBA" id="ARBA00023229"/>
    </source>
</evidence>
<gene>
    <name evidence="8" type="ORF">M0654_02305</name>
</gene>
<dbReference type="EMBL" id="JALPRY010000003">
    <property type="protein sequence ID" value="MCK8778805.1"/>
    <property type="molecule type" value="Genomic_DNA"/>
</dbReference>
<proteinExistence type="inferred from homology"/>
<accession>A0ABT0ILQ2</accession>
<evidence type="ECO:0000256" key="2">
    <source>
        <dbReference type="ARBA" id="ARBA00006706"/>
    </source>
</evidence>
<dbReference type="PANTHER" id="PTHR43281:SF1">
    <property type="entry name" value="FARNESYL DIPHOSPHATE SYNTHASE"/>
    <property type="match status" value="1"/>
</dbReference>
<organism evidence="8 9">
    <name type="scientific">Neorhizobium turbinariae</name>
    <dbReference type="NCBI Taxonomy" id="2937795"/>
    <lineage>
        <taxon>Bacteria</taxon>
        <taxon>Pseudomonadati</taxon>
        <taxon>Pseudomonadota</taxon>
        <taxon>Alphaproteobacteria</taxon>
        <taxon>Hyphomicrobiales</taxon>
        <taxon>Rhizobiaceae</taxon>
        <taxon>Rhizobium/Agrobacterium group</taxon>
        <taxon>Neorhizobium</taxon>
    </lineage>
</organism>
<evidence type="ECO:0000256" key="4">
    <source>
        <dbReference type="ARBA" id="ARBA00022723"/>
    </source>
</evidence>
<dbReference type="InterPro" id="IPR008949">
    <property type="entry name" value="Isoprenoid_synthase_dom_sf"/>
</dbReference>
<dbReference type="Proteomes" id="UP001202827">
    <property type="component" value="Unassembled WGS sequence"/>
</dbReference>
<dbReference type="SFLD" id="SFLDS00005">
    <property type="entry name" value="Isoprenoid_Synthase_Type_I"/>
    <property type="match status" value="1"/>
</dbReference>
<comment type="caution">
    <text evidence="8">The sequence shown here is derived from an EMBL/GenBank/DDBJ whole genome shotgun (WGS) entry which is preliminary data.</text>
</comment>
<comment type="similarity">
    <text evidence="2 7">Belongs to the FPP/GGPP synthase family.</text>
</comment>
<name>A0ABT0ILQ2_9HYPH</name>
<protein>
    <submittedName>
        <fullName evidence="8">Polyprenyl synthetase family protein</fullName>
    </submittedName>
</protein>
<evidence type="ECO:0000256" key="7">
    <source>
        <dbReference type="RuleBase" id="RU004466"/>
    </source>
</evidence>
<evidence type="ECO:0000313" key="8">
    <source>
        <dbReference type="EMBL" id="MCK8778805.1"/>
    </source>
</evidence>
<dbReference type="InterPro" id="IPR000092">
    <property type="entry name" value="Polyprenyl_synt"/>
</dbReference>
<dbReference type="SUPFAM" id="SSF48576">
    <property type="entry name" value="Terpenoid synthases"/>
    <property type="match status" value="1"/>
</dbReference>
<dbReference type="Gene3D" id="1.10.600.10">
    <property type="entry name" value="Farnesyl Diphosphate Synthase"/>
    <property type="match status" value="1"/>
</dbReference>
<keyword evidence="6" id="KW-0414">Isoprene biosynthesis</keyword>
<dbReference type="CDD" id="cd00685">
    <property type="entry name" value="Trans_IPPS_HT"/>
    <property type="match status" value="1"/>
</dbReference>
<evidence type="ECO:0000256" key="3">
    <source>
        <dbReference type="ARBA" id="ARBA00022679"/>
    </source>
</evidence>